<reference evidence="7" key="2">
    <citation type="submission" date="2017-05" db="UniProtKB">
        <authorList>
            <consortium name="EnsemblMetazoa"/>
        </authorList>
    </citation>
    <scope>IDENTIFICATION</scope>
</reference>
<dbReference type="AlphaFoldDB" id="A0A1X7V5G2"/>
<gene>
    <name evidence="7" type="primary">100631654</name>
</gene>
<dbReference type="EnsemblMetazoa" id="Aqu2.1.35059_001">
    <property type="protein sequence ID" value="Aqu2.1.35059_001"/>
    <property type="gene ID" value="Aqu2.1.35059"/>
</dbReference>
<dbReference type="InterPro" id="IPR029034">
    <property type="entry name" value="Cystine-knot_cytokine"/>
</dbReference>
<dbReference type="GO" id="GO:0005615">
    <property type="term" value="C:extracellular space"/>
    <property type="evidence" value="ECO:0007669"/>
    <property type="project" value="TreeGrafter"/>
</dbReference>
<dbReference type="PANTHER" id="PTHR10494">
    <property type="entry name" value="BONE MORPHOGENETIC PROTEIN INHIBITOR, NOGGIN"/>
    <property type="match status" value="1"/>
</dbReference>
<dbReference type="Gene3D" id="2.10.90.10">
    <property type="entry name" value="Cystine-knot cytokines"/>
    <property type="match status" value="1"/>
</dbReference>
<dbReference type="GO" id="GO:0009953">
    <property type="term" value="P:dorsal/ventral pattern formation"/>
    <property type="evidence" value="ECO:0007669"/>
    <property type="project" value="TreeGrafter"/>
</dbReference>
<reference evidence="8" key="1">
    <citation type="journal article" date="2010" name="Nature">
        <title>The Amphimedon queenslandica genome and the evolution of animal complexity.</title>
        <authorList>
            <person name="Srivastava M."/>
            <person name="Simakov O."/>
            <person name="Chapman J."/>
            <person name="Fahey B."/>
            <person name="Gauthier M.E."/>
            <person name="Mitros T."/>
            <person name="Richards G.S."/>
            <person name="Conaco C."/>
            <person name="Dacre M."/>
            <person name="Hellsten U."/>
            <person name="Larroux C."/>
            <person name="Putnam N.H."/>
            <person name="Stanke M."/>
            <person name="Adamska M."/>
            <person name="Darling A."/>
            <person name="Degnan S.M."/>
            <person name="Oakley T.H."/>
            <person name="Plachetzki D.C."/>
            <person name="Zhai Y."/>
            <person name="Adamski M."/>
            <person name="Calcino A."/>
            <person name="Cummins S.F."/>
            <person name="Goodstein D.M."/>
            <person name="Harris C."/>
            <person name="Jackson D.J."/>
            <person name="Leys S.P."/>
            <person name="Shu S."/>
            <person name="Woodcroft B.J."/>
            <person name="Vervoort M."/>
            <person name="Kosik K.S."/>
            <person name="Manning G."/>
            <person name="Degnan B.M."/>
            <person name="Rokhsar D.S."/>
        </authorList>
    </citation>
    <scope>NUCLEOTIDE SEQUENCE [LARGE SCALE GENOMIC DNA]</scope>
</reference>
<organism evidence="7">
    <name type="scientific">Amphimedon queenslandica</name>
    <name type="common">Sponge</name>
    <dbReference type="NCBI Taxonomy" id="400682"/>
    <lineage>
        <taxon>Eukaryota</taxon>
        <taxon>Metazoa</taxon>
        <taxon>Porifera</taxon>
        <taxon>Demospongiae</taxon>
        <taxon>Heteroscleromorpha</taxon>
        <taxon>Haplosclerida</taxon>
        <taxon>Niphatidae</taxon>
        <taxon>Amphimedon</taxon>
    </lineage>
</organism>
<protein>
    <recommendedName>
        <fullName evidence="9">AMOP domain-containing protein</fullName>
    </recommendedName>
</protein>
<feature type="signal peptide" evidence="6">
    <location>
        <begin position="1"/>
        <end position="19"/>
    </location>
</feature>
<name>A0A1X7V5G2_AMPQE</name>
<dbReference type="PANTHER" id="PTHR10494:SF6">
    <property type="entry name" value="NOGGIN"/>
    <property type="match status" value="1"/>
</dbReference>
<evidence type="ECO:0000313" key="8">
    <source>
        <dbReference type="Proteomes" id="UP000007879"/>
    </source>
</evidence>
<dbReference type="InParanoid" id="A0A1X7V5G2"/>
<evidence type="ECO:0000313" key="7">
    <source>
        <dbReference type="EnsemblMetazoa" id="Aqu2.1.35059_001"/>
    </source>
</evidence>
<feature type="chain" id="PRO_5010867194" description="AMOP domain-containing protein" evidence="6">
    <location>
        <begin position="20"/>
        <end position="237"/>
    </location>
</feature>
<dbReference type="InterPro" id="IPR008717">
    <property type="entry name" value="Noggin"/>
</dbReference>
<evidence type="ECO:0000256" key="6">
    <source>
        <dbReference type="SAM" id="SignalP"/>
    </source>
</evidence>
<dbReference type="EnsemblMetazoa" id="XM_003385625.3">
    <property type="protein sequence ID" value="XP_003385673.1"/>
    <property type="gene ID" value="LOC100631654"/>
</dbReference>
<comment type="subcellular location">
    <subcellularLocation>
        <location evidence="1">Secreted</location>
    </subcellularLocation>
</comment>
<evidence type="ECO:0000256" key="4">
    <source>
        <dbReference type="ARBA" id="ARBA00022525"/>
    </source>
</evidence>
<dbReference type="GO" id="GO:0045596">
    <property type="term" value="P:negative regulation of cell differentiation"/>
    <property type="evidence" value="ECO:0007669"/>
    <property type="project" value="InterPro"/>
</dbReference>
<keyword evidence="3" id="KW-0217">Developmental protein</keyword>
<proteinExistence type="inferred from homology"/>
<keyword evidence="5 6" id="KW-0732">Signal</keyword>
<keyword evidence="8" id="KW-1185">Reference proteome</keyword>
<dbReference type="SUPFAM" id="SSF57501">
    <property type="entry name" value="Cystine-knot cytokines"/>
    <property type="match status" value="1"/>
</dbReference>
<dbReference type="OrthoDB" id="10662963at2759"/>
<keyword evidence="4" id="KW-0964">Secreted</keyword>
<dbReference type="KEGG" id="aqu:100631654"/>
<dbReference type="Pfam" id="PF05806">
    <property type="entry name" value="Noggin"/>
    <property type="match status" value="1"/>
</dbReference>
<comment type="similarity">
    <text evidence="2">Belongs to the noggin family.</text>
</comment>
<sequence length="237" mass="26732">MAAIGIAFFFCLIATVVHSSNYIPSSYGGINTLLNCRDDPLVLPLQPRGPGDIWQPAYSRRDLAASQFLYLDIALLYGHLGPDFDSTYTQLEDPTAMNPPINPPIPPELVTLPRTMVNRTFFPDMVYNASEQFTIRRWVGDQLGCKLEAGWVDLRQNFFPRWYAGRKCLPIRGNCSIPSGGQQCWPDLTDLDYVTMLAWDACYVPVGTTEAYTFGWRKVSVPIIRRCSCTCDYIAPR</sequence>
<accession>A0A1X7V5G2</accession>
<evidence type="ECO:0000256" key="5">
    <source>
        <dbReference type="ARBA" id="ARBA00022729"/>
    </source>
</evidence>
<evidence type="ECO:0000256" key="1">
    <source>
        <dbReference type="ARBA" id="ARBA00004613"/>
    </source>
</evidence>
<evidence type="ECO:0000256" key="3">
    <source>
        <dbReference type="ARBA" id="ARBA00022473"/>
    </source>
</evidence>
<evidence type="ECO:0000256" key="2">
    <source>
        <dbReference type="ARBA" id="ARBA00007480"/>
    </source>
</evidence>
<dbReference type="Proteomes" id="UP000007879">
    <property type="component" value="Unassembled WGS sequence"/>
</dbReference>
<evidence type="ECO:0008006" key="9">
    <source>
        <dbReference type="Google" id="ProtNLM"/>
    </source>
</evidence>